<accession>A0A1Q3AEQ6</accession>
<protein>
    <recommendedName>
        <fullName evidence="3">COX3 mRNA-specific translational activator PET494</fullName>
    </recommendedName>
</protein>
<evidence type="ECO:0000313" key="2">
    <source>
        <dbReference type="Proteomes" id="UP000187013"/>
    </source>
</evidence>
<reference evidence="1 2" key="1">
    <citation type="submission" date="2016-08" db="EMBL/GenBank/DDBJ databases">
        <title>Draft genome sequence of allopolyploid Zygosaccharomyces rouxii.</title>
        <authorList>
            <person name="Watanabe J."/>
            <person name="Uehara K."/>
            <person name="Mogi Y."/>
            <person name="Tsukioka Y."/>
        </authorList>
    </citation>
    <scope>NUCLEOTIDE SEQUENCE [LARGE SCALE GENOMIC DNA]</scope>
    <source>
        <strain evidence="1 2">NBRC 110957</strain>
    </source>
</reference>
<sequence>MMYYLTYQKHHRYEQRHPNPMHRGRFSTSWRRWYNTSIRSGFFPDARNNAGGLLLNSRHSNVTRTLWKYFNAPGNLMFVTCNLVTFAGFVTINSMATSNRERLTEAKLLAAESSLEVESRNEEQESPLTEYTTSNFWCPAKSPPLATYDSQMAKMSLFHMLYAFYLYRDVLTAEEGKKVRLPEEWKEEVEYLRDEKNTTTTSCTHREMDSFYNEWKQEFLQVFADLNKSQRFTLPTWKSYPKPLKIICDKLHHNDMEDIHDFADFYNEMPSLGIKRLLRRWLLDYTHLVSTTPSTTDEKFYRQLLQDSQGDEVMFNNFASLLLNPTDTRRTCFLPRQDLYQIQSASIDTVLLVLRGYVHQREVMNKNHNGPIIRLLSMLKKDCVVGPGDQPKSKAVRIMLPTDDQRDLLEMIMTPQKRKQSLALVSHHSEAIKLLDSISRGNRPT</sequence>
<dbReference type="EMBL" id="BDGX01000037">
    <property type="protein sequence ID" value="GAV54249.1"/>
    <property type="molecule type" value="Genomic_DNA"/>
</dbReference>
<dbReference type="AlphaFoldDB" id="A0A1Q3AEQ6"/>
<organism evidence="1 2">
    <name type="scientific">Zygosaccharomyces rouxii</name>
    <dbReference type="NCBI Taxonomy" id="4956"/>
    <lineage>
        <taxon>Eukaryota</taxon>
        <taxon>Fungi</taxon>
        <taxon>Dikarya</taxon>
        <taxon>Ascomycota</taxon>
        <taxon>Saccharomycotina</taxon>
        <taxon>Saccharomycetes</taxon>
        <taxon>Saccharomycetales</taxon>
        <taxon>Saccharomycetaceae</taxon>
        <taxon>Zygosaccharomyces</taxon>
    </lineage>
</organism>
<evidence type="ECO:0008006" key="3">
    <source>
        <dbReference type="Google" id="ProtNLM"/>
    </source>
</evidence>
<evidence type="ECO:0000313" key="1">
    <source>
        <dbReference type="EMBL" id="GAV54249.1"/>
    </source>
</evidence>
<name>A0A1Q3AEQ6_ZYGRO</name>
<dbReference type="OrthoDB" id="4057244at2759"/>
<comment type="caution">
    <text evidence="1">The sequence shown here is derived from an EMBL/GenBank/DDBJ whole genome shotgun (WGS) entry which is preliminary data.</text>
</comment>
<gene>
    <name evidence="1" type="ORF">ZYGR_0AK07510</name>
</gene>
<dbReference type="Proteomes" id="UP000187013">
    <property type="component" value="Unassembled WGS sequence"/>
</dbReference>
<proteinExistence type="predicted"/>